<dbReference type="EMBL" id="JBBYXI010000002">
    <property type="protein sequence ID" value="MEN3930752.1"/>
    <property type="molecule type" value="Genomic_DNA"/>
</dbReference>
<dbReference type="InterPro" id="IPR012332">
    <property type="entry name" value="Autotransporter_pectin_lyase_C"/>
</dbReference>
<comment type="caution">
    <text evidence="2">The sequence shown here is derived from an EMBL/GenBank/DDBJ whole genome shotgun (WGS) entry which is preliminary data.</text>
</comment>
<dbReference type="InterPro" id="IPR043990">
    <property type="entry name" value="AC_1"/>
</dbReference>
<protein>
    <submittedName>
        <fullName evidence="2">Autotransporter outer membrane beta-barrel domain-containing protein</fullName>
    </submittedName>
</protein>
<dbReference type="SMART" id="SM00869">
    <property type="entry name" value="Autotransporter"/>
    <property type="match status" value="1"/>
</dbReference>
<evidence type="ECO:0000313" key="3">
    <source>
        <dbReference type="Proteomes" id="UP001418637"/>
    </source>
</evidence>
<evidence type="ECO:0000259" key="1">
    <source>
        <dbReference type="PROSITE" id="PS51208"/>
    </source>
</evidence>
<feature type="domain" description="Autotransporter" evidence="1">
    <location>
        <begin position="1388"/>
        <end position="1673"/>
    </location>
</feature>
<dbReference type="InterPro" id="IPR011050">
    <property type="entry name" value="Pectin_lyase_fold/virulence"/>
</dbReference>
<dbReference type="InterPro" id="IPR036709">
    <property type="entry name" value="Autotransporte_beta_dom_sf"/>
</dbReference>
<dbReference type="InterPro" id="IPR005546">
    <property type="entry name" value="Autotransporte_beta"/>
</dbReference>
<sequence>MSSEKSFALNECGVVAAGGTVICDGTRNSNNPNGAVYNTNITIIVDGTTTPVNYTTGPSTAGTISLSGTNSIAYDMRIETIGDVTISGVSRGLFITTTDTDFTLGGNREIIIGSGTSINVGSNGQELRAAHITSATTDLVYIENNGSVRAIGNATNGVIGIVANNRGTFSETTISRIVNNGSVVIQQNANYTAYAVGVSATAGLAEFTNSVTGTIIASGVGPLVRGVYVSGSSEHAVMRALNEGYIETTGTLANTAALTGDAAMWVGQTYTGSSTKSVTVENTATGTIIANGPHVDGIAAYTSGSGPVTVTNAGTVMATGLDADGIKAYSIFGSVLINITGGTVTGGSGTGSGIRVRSHTSRNTEINIGAGATVTAASGIAIFNGINGLSGNIEVNNAGTITGNLLLGDNGRATVVNQSIITGIVDLGAGNNTLTNEAGSTITGNIVSATGYNIIRNSGVIDGDIALGSGNNNTTLYAGSSVINVSGTTGVNNVTVMGDALFTFLDGGIGGGADTLSFDGATHTLSSASDVDHFEVMNLVNGSVITTSDLIKMTDTAGGVGAISIDATSTLAIQSPSGYELNHALSGTGVISAQMNAGTDAFNFGSGAGSAFAGTLQMGQGTFALSGLNTTALTNATLQVDVNSVTTVGTGNQVIGGLTFNGGTMIFDATAPAQIIATSYITAGKLDISGTGTVQVNLPDDIDNSQPLPSNTLPLLQHDDITAMTKLVSSANVNGTGGALALVDQSGVVISNAQILDIDQNGVKVAEGTYDYRLLSASDGLTQDGLYIGYGLKLVNLIGTGNDALVLVPAIGATGLAADLSAQLTGSGDLAIAAGAGQTVSLSNTLNDYSGITTVQTGTLAMAVDNALGLTSILNVSANAGFDSAGYSQTVGALNTGIGASAVIASGSTFTISDQQRAAGNTEGGLIESGTLSGGGTVVIDSSIVSVNGAQAGYTGQVEVEGGSELKLNAADAFNSAQGIELAAAEDTLIFGDLSGTNATWTAIPNGTAAVNLSGAGRVELRDGSDVTLSGDSTAFTGQFDIAAGTALRATEAKNLGTASILAEGTFNAIADTDWQLGNAVTGTGTVLKTGTGSLTVDQALSGFTGLTSIEEGTLVVGYSTMSTAFVGGNVSVASGGTLAGNGTIDGDVINTGTISALNALPTYSTAPASNFTINGVLTNSGTVQLGGSAIGNTITVGGLVGQGGNFVLHTALANDSSATDQIIIDGGTVTGSNFVSIVNQGGLGAQTTGDGIQVVVAQNGATTAAGSFTLSSRVAAGAYEYSLLRGGLDGSGEGWYLRTPPIITPETPSIPLPSSTDGLRPEVPTNAAIAPLASEFGYAMLGTLHERSTGAFISSGPVFEERKVKCKDASQNYRCVVRVPVQGLTDSQRFVTAGWARIFADKGEKSRNNFVRSGADYGYTLGGVQVGLDVYANEQADGTLDKAGVYVGYGQVSGKVRDVSDVKAGSVDLDATSVGAYWTHYAASGWYTDAVVQGTWYSAETRSVRGEQTKPDGFGFMASIEGGYSFKPTSDWVVEPQAQLIYQNVTFNDTNDNYGIFHFQNSDSLRGRLGVRVAHNWNMGSDTDQRLVTAWMRANVWHEFKGDYKTMVTTLQGSSPYQTTTALGGTWGEIGAGGSAQVTDSINLFMTGAYQHSLDNKGRQSWNGRLGVNMKW</sequence>
<reference evidence="2 3" key="1">
    <citation type="submission" date="2024-04" db="EMBL/GenBank/DDBJ databases">
        <title>A novel species isolated from cricket.</title>
        <authorList>
            <person name="Wang H.-C."/>
        </authorList>
    </citation>
    <scope>NUCLEOTIDE SEQUENCE [LARGE SCALE GENOMIC DNA]</scope>
    <source>
        <strain evidence="2 3">WL0021</strain>
    </source>
</reference>
<dbReference type="PANTHER" id="PTHR35037">
    <property type="entry name" value="C-TERMINAL REGION OF AIDA-LIKE PROTEIN"/>
    <property type="match status" value="1"/>
</dbReference>
<dbReference type="InterPro" id="IPR051551">
    <property type="entry name" value="Autotransporter_adhesion"/>
</dbReference>
<dbReference type="InterPro" id="IPR006315">
    <property type="entry name" value="OM_autotransptr_brl_dom"/>
</dbReference>
<dbReference type="Gene3D" id="2.40.128.130">
    <property type="entry name" value="Autotransporter beta-domain"/>
    <property type="match status" value="1"/>
</dbReference>
<dbReference type="Pfam" id="PF18883">
    <property type="entry name" value="AC_1"/>
    <property type="match status" value="1"/>
</dbReference>
<dbReference type="PROSITE" id="PS51208">
    <property type="entry name" value="AUTOTRANSPORTER"/>
    <property type="match status" value="1"/>
</dbReference>
<evidence type="ECO:0000313" key="2">
    <source>
        <dbReference type="EMBL" id="MEN3930752.1"/>
    </source>
</evidence>
<keyword evidence="3" id="KW-1185">Reference proteome</keyword>
<dbReference type="PANTHER" id="PTHR35037:SF3">
    <property type="entry name" value="C-TERMINAL REGION OF AIDA-LIKE PROTEIN"/>
    <property type="match status" value="1"/>
</dbReference>
<name>A0ABV0BJ71_9HYPH</name>
<dbReference type="NCBIfam" id="TIGR01414">
    <property type="entry name" value="autotrans_barl"/>
    <property type="match status" value="1"/>
</dbReference>
<dbReference type="Proteomes" id="UP001418637">
    <property type="component" value="Unassembled WGS sequence"/>
</dbReference>
<dbReference type="Gene3D" id="2.160.20.20">
    <property type="match status" value="1"/>
</dbReference>
<dbReference type="SUPFAM" id="SSF51126">
    <property type="entry name" value="Pectin lyase-like"/>
    <property type="match status" value="1"/>
</dbReference>
<gene>
    <name evidence="2" type="ORF">WJT86_06720</name>
</gene>
<dbReference type="RefSeq" id="WP_346336763.1">
    <property type="nucleotide sequence ID" value="NZ_JBBYXI010000002.1"/>
</dbReference>
<accession>A0ABV0BJ71</accession>
<proteinExistence type="predicted"/>
<organism evidence="2 3">
    <name type="scientific">Hohaiivirga grylli</name>
    <dbReference type="NCBI Taxonomy" id="3133970"/>
    <lineage>
        <taxon>Bacteria</taxon>
        <taxon>Pseudomonadati</taxon>
        <taxon>Pseudomonadota</taxon>
        <taxon>Alphaproteobacteria</taxon>
        <taxon>Hyphomicrobiales</taxon>
        <taxon>Methylobacteriaceae</taxon>
        <taxon>Hohaiivirga</taxon>
    </lineage>
</organism>
<dbReference type="Pfam" id="PF03797">
    <property type="entry name" value="Autotransporter"/>
    <property type="match status" value="1"/>
</dbReference>
<dbReference type="SUPFAM" id="SSF103515">
    <property type="entry name" value="Autotransporter"/>
    <property type="match status" value="1"/>
</dbReference>
<dbReference type="CDD" id="cd01344">
    <property type="entry name" value="PL2_Passenger_AT"/>
    <property type="match status" value="1"/>
</dbReference>